<sequence>MDLHGVRTQETDNQTKAITTVNMSVIGLVGTAPDALTGTAATVTVGSTILDNALVFTAAEVGAGGNQLQVLAVSAILDTETPVAIPSSAAYADERLTITLGIDDAGTVTATASDVVAAVAAVATSGITAALYSGITGAGVVDPFGATKLASGADEPFPLYTPAIISGSRSKAKQLGYSGTLYADMVDILAQIGALVIVIRVDENDDEEQQRANIIQGIEAMALAQGTLNYQPRILIAPEWSTDDGVGKALESTANQLRAITYLDMPSMATGEDAARRAQMYGARVEILRPRIMVTDDVTGKINARPYSAAAAGHRMRIDNAFGYWWSKSNKEVYGFSGLEQVDSFVTGDETCVANQLNQANVSTIIMLDSYRHWGNRLCSSDPQWRFEAVRRTADAIEDSIQVMVTKNYVDRPIDKAFSTSLVGSVNSYMRQQTKAGVINGGRCWLDPDLNTAETLAAGKVYLNVAFGPKSPAEEIIITYSIDNTYTVQALGLSAAA</sequence>
<dbReference type="Pfam" id="PF17482">
    <property type="entry name" value="Phage_sheath_1C"/>
    <property type="match status" value="1"/>
</dbReference>
<dbReference type="RefSeq" id="WP_115628061.1">
    <property type="nucleotide sequence ID" value="NZ_UIGI01000001.1"/>
</dbReference>
<evidence type="ECO:0000313" key="4">
    <source>
        <dbReference type="Proteomes" id="UP000255528"/>
    </source>
</evidence>
<dbReference type="AlphaFoldDB" id="A0A381C628"/>
<proteinExistence type="inferred from homology"/>
<evidence type="ECO:0000256" key="1">
    <source>
        <dbReference type="ARBA" id="ARBA00008005"/>
    </source>
</evidence>
<dbReference type="InterPro" id="IPR052042">
    <property type="entry name" value="Tail_sheath_structural"/>
</dbReference>
<evidence type="ECO:0000313" key="3">
    <source>
        <dbReference type="EMBL" id="SUW63300.1"/>
    </source>
</evidence>
<dbReference type="Proteomes" id="UP000255528">
    <property type="component" value="Unassembled WGS sequence"/>
</dbReference>
<feature type="domain" description="Tail sheath protein C-terminal" evidence="2">
    <location>
        <begin position="380"/>
        <end position="481"/>
    </location>
</feature>
<evidence type="ECO:0000259" key="2">
    <source>
        <dbReference type="Pfam" id="PF17482"/>
    </source>
</evidence>
<organism evidence="3 4">
    <name type="scientific">Buttiauxella agrestis</name>
    <dbReference type="NCBI Taxonomy" id="82977"/>
    <lineage>
        <taxon>Bacteria</taxon>
        <taxon>Pseudomonadati</taxon>
        <taxon>Pseudomonadota</taxon>
        <taxon>Gammaproteobacteria</taxon>
        <taxon>Enterobacterales</taxon>
        <taxon>Enterobacteriaceae</taxon>
        <taxon>Buttiauxella</taxon>
    </lineage>
</organism>
<dbReference type="EMBL" id="UIGI01000001">
    <property type="protein sequence ID" value="SUW63300.1"/>
    <property type="molecule type" value="Genomic_DNA"/>
</dbReference>
<dbReference type="PANTHER" id="PTHR35861:SF1">
    <property type="entry name" value="PHAGE TAIL SHEATH PROTEIN"/>
    <property type="match status" value="1"/>
</dbReference>
<accession>A0A381C628</accession>
<comment type="similarity">
    <text evidence="1">Belongs to the myoviridae tail sheath protein family.</text>
</comment>
<dbReference type="PANTHER" id="PTHR35861">
    <property type="match status" value="1"/>
</dbReference>
<protein>
    <submittedName>
        <fullName evidence="3">Phage tail sheath protein</fullName>
    </submittedName>
</protein>
<name>A0A381C628_9ENTR</name>
<dbReference type="InterPro" id="IPR020287">
    <property type="entry name" value="Tail_sheath_C"/>
</dbReference>
<reference evidence="3 4" key="1">
    <citation type="submission" date="2018-06" db="EMBL/GenBank/DDBJ databases">
        <authorList>
            <consortium name="Pathogen Informatics"/>
            <person name="Doyle S."/>
        </authorList>
    </citation>
    <scope>NUCLEOTIDE SEQUENCE [LARGE SCALE GENOMIC DNA]</scope>
    <source>
        <strain evidence="3 4">NCTC12119</strain>
    </source>
</reference>
<gene>
    <name evidence="3" type="ORF">NCTC12119_01788</name>
</gene>